<dbReference type="Proteomes" id="UP001152562">
    <property type="component" value="Unassembled WGS sequence"/>
</dbReference>
<proteinExistence type="predicted"/>
<evidence type="ECO:0000313" key="2">
    <source>
        <dbReference type="Proteomes" id="UP001152562"/>
    </source>
</evidence>
<comment type="caution">
    <text evidence="1">The sequence shown here is derived from an EMBL/GenBank/DDBJ whole genome shotgun (WGS) entry which is preliminary data.</text>
</comment>
<accession>A0A9P0TUW3</accession>
<name>A0A9P0TUW3_PIEBR</name>
<gene>
    <name evidence="1" type="ORF">PIBRA_LOCUS12373</name>
</gene>
<dbReference type="AlphaFoldDB" id="A0A9P0TUW3"/>
<keyword evidence="2" id="KW-1185">Reference proteome</keyword>
<protein>
    <submittedName>
        <fullName evidence="1">Uncharacterized protein</fullName>
    </submittedName>
</protein>
<organism evidence="1 2">
    <name type="scientific">Pieris brassicae</name>
    <name type="common">White butterfly</name>
    <name type="synonym">Large white butterfly</name>
    <dbReference type="NCBI Taxonomy" id="7116"/>
    <lineage>
        <taxon>Eukaryota</taxon>
        <taxon>Metazoa</taxon>
        <taxon>Ecdysozoa</taxon>
        <taxon>Arthropoda</taxon>
        <taxon>Hexapoda</taxon>
        <taxon>Insecta</taxon>
        <taxon>Pterygota</taxon>
        <taxon>Neoptera</taxon>
        <taxon>Endopterygota</taxon>
        <taxon>Lepidoptera</taxon>
        <taxon>Glossata</taxon>
        <taxon>Ditrysia</taxon>
        <taxon>Papilionoidea</taxon>
        <taxon>Pieridae</taxon>
        <taxon>Pierinae</taxon>
        <taxon>Pieris</taxon>
    </lineage>
</organism>
<dbReference type="EMBL" id="CALOZG010000075">
    <property type="protein sequence ID" value="CAH4036596.1"/>
    <property type="molecule type" value="Genomic_DNA"/>
</dbReference>
<reference evidence="1" key="1">
    <citation type="submission" date="2022-05" db="EMBL/GenBank/DDBJ databases">
        <authorList>
            <person name="Okamura Y."/>
        </authorList>
    </citation>
    <scope>NUCLEOTIDE SEQUENCE</scope>
</reference>
<sequence length="75" mass="8594">MTQRTSSGMFFHGADLQENGVKRERYQLNAKDPLFPDSSKDQNVRFWMARRTKMYDSGRLEGPKCTVPGSTGCFK</sequence>
<evidence type="ECO:0000313" key="1">
    <source>
        <dbReference type="EMBL" id="CAH4036596.1"/>
    </source>
</evidence>